<evidence type="ECO:0000313" key="2">
    <source>
        <dbReference type="EMBL" id="TMI95193.1"/>
    </source>
</evidence>
<dbReference type="InterPro" id="IPR001763">
    <property type="entry name" value="Rhodanese-like_dom"/>
</dbReference>
<accession>A0A537KHI5</accession>
<dbReference type="SUPFAM" id="SSF52821">
    <property type="entry name" value="Rhodanese/Cell cycle control phosphatase"/>
    <property type="match status" value="1"/>
</dbReference>
<dbReference type="InterPro" id="IPR036873">
    <property type="entry name" value="Rhodanese-like_dom_sf"/>
</dbReference>
<protein>
    <submittedName>
        <fullName evidence="2">Rhodanese-like domain-containing protein</fullName>
    </submittedName>
</protein>
<name>A0A537KHI5_9BACT</name>
<gene>
    <name evidence="2" type="ORF">E6H01_14535</name>
</gene>
<sequence>MVSCRTGSSASCREVGWAQTMTRALRSLVIGGGWLLANAVPVAATHSLGPMPTVPLVAADYVKSALAAREPIRLIDLRPSKDYEVSRLPQAQSIPLSELRNRDSEIPRVGLVVLYCTCAPGEDWHAYELLHVRGYRNVVVLAGGFSQWVERGYPLEKR</sequence>
<reference evidence="2 3" key="1">
    <citation type="journal article" date="2019" name="Nat. Microbiol.">
        <title>Mediterranean grassland soil C-N compound turnover is dependent on rainfall and depth, and is mediated by genomically divergent microorganisms.</title>
        <authorList>
            <person name="Diamond S."/>
            <person name="Andeer P.F."/>
            <person name="Li Z."/>
            <person name="Crits-Christoph A."/>
            <person name="Burstein D."/>
            <person name="Anantharaman K."/>
            <person name="Lane K.R."/>
            <person name="Thomas B.C."/>
            <person name="Pan C."/>
            <person name="Northen T.R."/>
            <person name="Banfield J.F."/>
        </authorList>
    </citation>
    <scope>NUCLEOTIDE SEQUENCE [LARGE SCALE GENOMIC DNA]</scope>
    <source>
        <strain evidence="2">NP_4</strain>
    </source>
</reference>
<dbReference type="Pfam" id="PF00581">
    <property type="entry name" value="Rhodanese"/>
    <property type="match status" value="1"/>
</dbReference>
<proteinExistence type="predicted"/>
<evidence type="ECO:0000313" key="3">
    <source>
        <dbReference type="Proteomes" id="UP000319353"/>
    </source>
</evidence>
<organism evidence="2 3">
    <name type="scientific">Candidatus Segetimicrobium genomatis</name>
    <dbReference type="NCBI Taxonomy" id="2569760"/>
    <lineage>
        <taxon>Bacteria</taxon>
        <taxon>Bacillati</taxon>
        <taxon>Candidatus Sysuimicrobiota</taxon>
        <taxon>Candidatus Sysuimicrobiia</taxon>
        <taxon>Candidatus Sysuimicrobiales</taxon>
        <taxon>Candidatus Segetimicrobiaceae</taxon>
        <taxon>Candidatus Segetimicrobium</taxon>
    </lineage>
</organism>
<dbReference type="InterPro" id="IPR050229">
    <property type="entry name" value="GlpE_sulfurtransferase"/>
</dbReference>
<comment type="caution">
    <text evidence="2">The sequence shown here is derived from an EMBL/GenBank/DDBJ whole genome shotgun (WGS) entry which is preliminary data.</text>
</comment>
<dbReference type="AlphaFoldDB" id="A0A537KHI5"/>
<dbReference type="PANTHER" id="PTHR43031">
    <property type="entry name" value="FAD-DEPENDENT OXIDOREDUCTASE"/>
    <property type="match status" value="1"/>
</dbReference>
<evidence type="ECO:0000259" key="1">
    <source>
        <dbReference type="PROSITE" id="PS50206"/>
    </source>
</evidence>
<dbReference type="Proteomes" id="UP000319353">
    <property type="component" value="Unassembled WGS sequence"/>
</dbReference>
<dbReference type="CDD" id="cd00158">
    <property type="entry name" value="RHOD"/>
    <property type="match status" value="1"/>
</dbReference>
<dbReference type="Gene3D" id="3.40.250.10">
    <property type="entry name" value="Rhodanese-like domain"/>
    <property type="match status" value="1"/>
</dbReference>
<dbReference type="EMBL" id="VBAL01000298">
    <property type="protein sequence ID" value="TMI95193.1"/>
    <property type="molecule type" value="Genomic_DNA"/>
</dbReference>
<feature type="domain" description="Rhodanese" evidence="1">
    <location>
        <begin position="68"/>
        <end position="157"/>
    </location>
</feature>
<dbReference type="SMART" id="SM00450">
    <property type="entry name" value="RHOD"/>
    <property type="match status" value="1"/>
</dbReference>
<dbReference type="PANTHER" id="PTHR43031:SF1">
    <property type="entry name" value="PYRIDINE NUCLEOTIDE-DISULPHIDE OXIDOREDUCTASE"/>
    <property type="match status" value="1"/>
</dbReference>
<dbReference type="PROSITE" id="PS50206">
    <property type="entry name" value="RHODANESE_3"/>
    <property type="match status" value="1"/>
</dbReference>